<keyword evidence="11" id="KW-0411">Iron-sulfur</keyword>
<keyword evidence="9" id="KW-0378">Hydrolase</keyword>
<evidence type="ECO:0000256" key="2">
    <source>
        <dbReference type="ARBA" id="ARBA00001966"/>
    </source>
</evidence>
<feature type="region of interest" description="Disordered" evidence="14">
    <location>
        <begin position="514"/>
        <end position="543"/>
    </location>
</feature>
<dbReference type="EMBL" id="KB445802">
    <property type="protein sequence ID" value="EMD34775.1"/>
    <property type="molecule type" value="Genomic_DNA"/>
</dbReference>
<comment type="similarity">
    <text evidence="3">Belongs to the Nth/MutY family.</text>
</comment>
<dbReference type="PANTHER" id="PTHR42944:SF1">
    <property type="entry name" value="ADENINE DNA GLYCOSYLASE"/>
    <property type="match status" value="1"/>
</dbReference>
<feature type="compositionally biased region" description="Acidic residues" evidence="14">
    <location>
        <begin position="9"/>
        <end position="22"/>
    </location>
</feature>
<dbReference type="InterPro" id="IPR044298">
    <property type="entry name" value="MIG/MutY"/>
</dbReference>
<dbReference type="Pfam" id="PF00730">
    <property type="entry name" value="HhH-GPD"/>
    <property type="match status" value="1"/>
</dbReference>
<dbReference type="SMART" id="SM00525">
    <property type="entry name" value="FES"/>
    <property type="match status" value="1"/>
</dbReference>
<evidence type="ECO:0000256" key="13">
    <source>
        <dbReference type="ARBA" id="ARBA00023295"/>
    </source>
</evidence>
<name>M2QRG0_CERS8</name>
<gene>
    <name evidence="16" type="ORF">CERSUDRAFT_125329</name>
</gene>
<protein>
    <recommendedName>
        <fullName evidence="5">Adenine DNA glycosylase</fullName>
        <ecNumber evidence="4">3.2.2.31</ecNumber>
    </recommendedName>
</protein>
<dbReference type="GO" id="GO:0005634">
    <property type="term" value="C:nucleus"/>
    <property type="evidence" value="ECO:0007669"/>
    <property type="project" value="TreeGrafter"/>
</dbReference>
<dbReference type="Gene3D" id="3.90.79.10">
    <property type="entry name" value="Nucleoside Triphosphate Pyrophosphohydrolase"/>
    <property type="match status" value="1"/>
</dbReference>
<evidence type="ECO:0000256" key="11">
    <source>
        <dbReference type="ARBA" id="ARBA00023014"/>
    </source>
</evidence>
<evidence type="ECO:0000256" key="3">
    <source>
        <dbReference type="ARBA" id="ARBA00008343"/>
    </source>
</evidence>
<dbReference type="AlphaFoldDB" id="M2QRG0"/>
<dbReference type="GO" id="GO:0035485">
    <property type="term" value="F:adenine/guanine mispair binding"/>
    <property type="evidence" value="ECO:0007669"/>
    <property type="project" value="TreeGrafter"/>
</dbReference>
<feature type="region of interest" description="Disordered" evidence="14">
    <location>
        <begin position="1"/>
        <end position="55"/>
    </location>
</feature>
<dbReference type="GO" id="GO:0006298">
    <property type="term" value="P:mismatch repair"/>
    <property type="evidence" value="ECO:0007669"/>
    <property type="project" value="TreeGrafter"/>
</dbReference>
<evidence type="ECO:0000313" key="17">
    <source>
        <dbReference type="Proteomes" id="UP000016930"/>
    </source>
</evidence>
<comment type="cofactor">
    <cofactor evidence="2">
        <name>[4Fe-4S] cluster</name>
        <dbReference type="ChEBI" id="CHEBI:49883"/>
    </cofactor>
</comment>
<keyword evidence="8" id="KW-0227">DNA damage</keyword>
<feature type="compositionally biased region" description="Basic residues" evidence="14">
    <location>
        <begin position="32"/>
        <end position="50"/>
    </location>
</feature>
<sequence length="578" mass="62220">MAKKRAIASDDEYDYNDSDESAYEPATAAVKAKTKARASKPRAAAKKQRRVASSAEDNAIGTLDVESKVHSALHPASTHIISDPAPLREALLNWYSLVHETRGMPWRKAYDPSLGAEEKAQRAYEVWISEVMLQQTQVATVIPYYNKWMAKFPTIRDLAGSDIDTVNGLWKGLGYYSRAARLLSGAKKAVEQFDGRLPDNAKDMEAKIPGIGRYSAGAICSIAYGQCVPVLDGNVHRLLSRVLALHAPPKAKQTLDVLWAAAAAMVAGTDRPGDLNQALIELGATVCKVRDPACGACPLQRWCRAYQGQPGQREPAPSRAEAKTEGVPDIEELCTLCAPVPPPGLVTAYPMKADKKKAREELDVVNVVEWSDPAHDARWFLLVRRPEGGAWRSASIAGIRASADIPLRPRVRAGLLAGLHEFPTVADVPADLSPAGARTMAQRALAELLVEPPAPSSAAGRGDGLRIAKVAPAGDVLHIFSHIRKTYRVQWVLLEGGDAPPALITTAARPVAPKRKISGRDKQRDDAIGEEAASVETGARKTPTGPVSAAWTLLGEVSDANVGTGVLKVWKRACALWE</sequence>
<dbReference type="GO" id="GO:0046872">
    <property type="term" value="F:metal ion binding"/>
    <property type="evidence" value="ECO:0007669"/>
    <property type="project" value="UniProtKB-KW"/>
</dbReference>
<evidence type="ECO:0000256" key="12">
    <source>
        <dbReference type="ARBA" id="ARBA00023204"/>
    </source>
</evidence>
<evidence type="ECO:0000256" key="5">
    <source>
        <dbReference type="ARBA" id="ARBA00022023"/>
    </source>
</evidence>
<evidence type="ECO:0000313" key="16">
    <source>
        <dbReference type="EMBL" id="EMD34775.1"/>
    </source>
</evidence>
<dbReference type="OrthoDB" id="10248838at2759"/>
<evidence type="ECO:0000256" key="7">
    <source>
        <dbReference type="ARBA" id="ARBA00022723"/>
    </source>
</evidence>
<dbReference type="CDD" id="cd00056">
    <property type="entry name" value="ENDO3c"/>
    <property type="match status" value="1"/>
</dbReference>
<dbReference type="STRING" id="914234.M2QRG0"/>
<dbReference type="HOGENOM" id="CLU_012862_0_0_1"/>
<dbReference type="GO" id="GO:0032357">
    <property type="term" value="F:oxidized purine DNA binding"/>
    <property type="evidence" value="ECO:0007669"/>
    <property type="project" value="TreeGrafter"/>
</dbReference>
<evidence type="ECO:0000256" key="8">
    <source>
        <dbReference type="ARBA" id="ARBA00022763"/>
    </source>
</evidence>
<dbReference type="InterPro" id="IPR011257">
    <property type="entry name" value="DNA_glycosylase"/>
</dbReference>
<proteinExistence type="inferred from homology"/>
<reference evidence="16 17" key="1">
    <citation type="journal article" date="2012" name="Proc. Natl. Acad. Sci. U.S.A.">
        <title>Comparative genomics of Ceriporiopsis subvermispora and Phanerochaete chrysosporium provide insight into selective ligninolysis.</title>
        <authorList>
            <person name="Fernandez-Fueyo E."/>
            <person name="Ruiz-Duenas F.J."/>
            <person name="Ferreira P."/>
            <person name="Floudas D."/>
            <person name="Hibbett D.S."/>
            <person name="Canessa P."/>
            <person name="Larrondo L.F."/>
            <person name="James T.Y."/>
            <person name="Seelenfreund D."/>
            <person name="Lobos S."/>
            <person name="Polanco R."/>
            <person name="Tello M."/>
            <person name="Honda Y."/>
            <person name="Watanabe T."/>
            <person name="Watanabe T."/>
            <person name="Ryu J.S."/>
            <person name="Kubicek C.P."/>
            <person name="Schmoll M."/>
            <person name="Gaskell J."/>
            <person name="Hammel K.E."/>
            <person name="St John F.J."/>
            <person name="Vanden Wymelenberg A."/>
            <person name="Sabat G."/>
            <person name="Splinter BonDurant S."/>
            <person name="Syed K."/>
            <person name="Yadav J.S."/>
            <person name="Doddapaneni H."/>
            <person name="Subramanian V."/>
            <person name="Lavin J.L."/>
            <person name="Oguiza J.A."/>
            <person name="Perez G."/>
            <person name="Pisabarro A.G."/>
            <person name="Ramirez L."/>
            <person name="Santoyo F."/>
            <person name="Master E."/>
            <person name="Coutinho P.M."/>
            <person name="Henrissat B."/>
            <person name="Lombard V."/>
            <person name="Magnuson J.K."/>
            <person name="Kuees U."/>
            <person name="Hori C."/>
            <person name="Igarashi K."/>
            <person name="Samejima M."/>
            <person name="Held B.W."/>
            <person name="Barry K.W."/>
            <person name="LaButti K.M."/>
            <person name="Lapidus A."/>
            <person name="Lindquist E.A."/>
            <person name="Lucas S.M."/>
            <person name="Riley R."/>
            <person name="Salamov A.A."/>
            <person name="Hoffmeister D."/>
            <person name="Schwenk D."/>
            <person name="Hadar Y."/>
            <person name="Yarden O."/>
            <person name="de Vries R.P."/>
            <person name="Wiebenga A."/>
            <person name="Stenlid J."/>
            <person name="Eastwood D."/>
            <person name="Grigoriev I.V."/>
            <person name="Berka R.M."/>
            <person name="Blanchette R.A."/>
            <person name="Kersten P."/>
            <person name="Martinez A.T."/>
            <person name="Vicuna R."/>
            <person name="Cullen D."/>
        </authorList>
    </citation>
    <scope>NUCLEOTIDE SEQUENCE [LARGE SCALE GENOMIC DNA]</scope>
    <source>
        <strain evidence="16 17">B</strain>
    </source>
</reference>
<dbReference type="InterPro" id="IPR023170">
    <property type="entry name" value="HhH_base_excis_C"/>
</dbReference>
<keyword evidence="10" id="KW-0408">Iron</keyword>
<dbReference type="GO" id="GO:0034039">
    <property type="term" value="F:8-oxo-7,8-dihydroguanine DNA N-glycosylase activity"/>
    <property type="evidence" value="ECO:0007669"/>
    <property type="project" value="TreeGrafter"/>
</dbReference>
<evidence type="ECO:0000256" key="14">
    <source>
        <dbReference type="SAM" id="MobiDB-lite"/>
    </source>
</evidence>
<dbReference type="GO" id="GO:0000701">
    <property type="term" value="F:purine-specific mismatch base pair DNA N-glycosylase activity"/>
    <property type="evidence" value="ECO:0007669"/>
    <property type="project" value="UniProtKB-EC"/>
</dbReference>
<dbReference type="GO" id="GO:0006285">
    <property type="term" value="P:base-excision repair, AP site formation"/>
    <property type="evidence" value="ECO:0007669"/>
    <property type="project" value="UniProtKB-ARBA"/>
</dbReference>
<evidence type="ECO:0000256" key="4">
    <source>
        <dbReference type="ARBA" id="ARBA00012045"/>
    </source>
</evidence>
<dbReference type="SUPFAM" id="SSF48150">
    <property type="entry name" value="DNA-glycosylase"/>
    <property type="match status" value="1"/>
</dbReference>
<keyword evidence="12" id="KW-0234">DNA repair</keyword>
<evidence type="ECO:0000256" key="10">
    <source>
        <dbReference type="ARBA" id="ARBA00023004"/>
    </source>
</evidence>
<dbReference type="InterPro" id="IPR003651">
    <property type="entry name" value="Endonuclease3_FeS-loop_motif"/>
</dbReference>
<dbReference type="PANTHER" id="PTHR42944">
    <property type="entry name" value="ADENINE DNA GLYCOSYLASE"/>
    <property type="match status" value="1"/>
</dbReference>
<dbReference type="Gene3D" id="1.10.340.30">
    <property type="entry name" value="Hypothetical protein, domain 2"/>
    <property type="match status" value="1"/>
</dbReference>
<organism evidence="16 17">
    <name type="scientific">Ceriporiopsis subvermispora (strain B)</name>
    <name type="common">White-rot fungus</name>
    <name type="synonym">Gelatoporia subvermispora</name>
    <dbReference type="NCBI Taxonomy" id="914234"/>
    <lineage>
        <taxon>Eukaryota</taxon>
        <taxon>Fungi</taxon>
        <taxon>Dikarya</taxon>
        <taxon>Basidiomycota</taxon>
        <taxon>Agaricomycotina</taxon>
        <taxon>Agaricomycetes</taxon>
        <taxon>Polyporales</taxon>
        <taxon>Gelatoporiaceae</taxon>
        <taxon>Gelatoporia</taxon>
    </lineage>
</organism>
<feature type="domain" description="HhH-GPD" evidence="15">
    <location>
        <begin position="132"/>
        <end position="285"/>
    </location>
</feature>
<dbReference type="FunFam" id="1.10.340.30:FF:000002">
    <property type="entry name" value="Adenine DNA glycosylase"/>
    <property type="match status" value="1"/>
</dbReference>
<keyword evidence="17" id="KW-1185">Reference proteome</keyword>
<evidence type="ECO:0000256" key="1">
    <source>
        <dbReference type="ARBA" id="ARBA00000843"/>
    </source>
</evidence>
<dbReference type="GO" id="GO:0051539">
    <property type="term" value="F:4 iron, 4 sulfur cluster binding"/>
    <property type="evidence" value="ECO:0007669"/>
    <property type="project" value="UniProtKB-KW"/>
</dbReference>
<feature type="compositionally biased region" description="Basic and acidic residues" evidence="14">
    <location>
        <begin position="518"/>
        <end position="527"/>
    </location>
</feature>
<dbReference type="Proteomes" id="UP000016930">
    <property type="component" value="Unassembled WGS sequence"/>
</dbReference>
<keyword evidence="13" id="KW-0326">Glycosidase</keyword>
<dbReference type="EC" id="3.2.2.31" evidence="4"/>
<accession>M2QRG0</accession>
<evidence type="ECO:0000259" key="15">
    <source>
        <dbReference type="SMART" id="SM00478"/>
    </source>
</evidence>
<keyword evidence="7" id="KW-0479">Metal-binding</keyword>
<evidence type="ECO:0000256" key="6">
    <source>
        <dbReference type="ARBA" id="ARBA00022485"/>
    </source>
</evidence>
<dbReference type="Gene3D" id="1.10.1670.10">
    <property type="entry name" value="Helix-hairpin-Helix base-excision DNA repair enzymes (C-terminal)"/>
    <property type="match status" value="1"/>
</dbReference>
<comment type="catalytic activity">
    <reaction evidence="1">
        <text>Hydrolyzes free adenine bases from 7,8-dihydro-8-oxoguanine:adenine mismatched double-stranded DNA, leaving an apurinic site.</text>
        <dbReference type="EC" id="3.2.2.31"/>
    </reaction>
</comment>
<dbReference type="InterPro" id="IPR004036">
    <property type="entry name" value="Endonuclease-III-like_CS2"/>
</dbReference>
<dbReference type="InterPro" id="IPR003265">
    <property type="entry name" value="HhH-GPD_domain"/>
</dbReference>
<dbReference type="SMART" id="SM00478">
    <property type="entry name" value="ENDO3c"/>
    <property type="match status" value="1"/>
</dbReference>
<dbReference type="PROSITE" id="PS01155">
    <property type="entry name" value="ENDONUCLEASE_III_2"/>
    <property type="match status" value="1"/>
</dbReference>
<keyword evidence="6" id="KW-0004">4Fe-4S</keyword>
<evidence type="ECO:0000256" key="9">
    <source>
        <dbReference type="ARBA" id="ARBA00022801"/>
    </source>
</evidence>